<feature type="compositionally biased region" description="Basic and acidic residues" evidence="2">
    <location>
        <begin position="119"/>
        <end position="130"/>
    </location>
</feature>
<keyword evidence="1" id="KW-0863">Zinc-finger</keyword>
<feature type="compositionally biased region" description="Basic residues" evidence="2">
    <location>
        <begin position="132"/>
        <end position="141"/>
    </location>
</feature>
<dbReference type="SUPFAM" id="SSF57756">
    <property type="entry name" value="Retrovirus zinc finger-like domains"/>
    <property type="match status" value="1"/>
</dbReference>
<keyword evidence="1" id="KW-0479">Metal-binding</keyword>
<reference evidence="4" key="2">
    <citation type="journal article" date="2022" name="Hortic Res">
        <title>The genome of Dioscorea zingiberensis sheds light on the biosynthesis, origin and evolution of the medicinally important diosgenin saponins.</title>
        <authorList>
            <person name="Li Y."/>
            <person name="Tan C."/>
            <person name="Li Z."/>
            <person name="Guo J."/>
            <person name="Li S."/>
            <person name="Chen X."/>
            <person name="Wang C."/>
            <person name="Dai X."/>
            <person name="Yang H."/>
            <person name="Song W."/>
            <person name="Hou L."/>
            <person name="Xu J."/>
            <person name="Tong Z."/>
            <person name="Xu A."/>
            <person name="Yuan X."/>
            <person name="Wang W."/>
            <person name="Yang Q."/>
            <person name="Chen L."/>
            <person name="Sun Z."/>
            <person name="Wang K."/>
            <person name="Pan B."/>
            <person name="Chen J."/>
            <person name="Bao Y."/>
            <person name="Liu F."/>
            <person name="Qi X."/>
            <person name="Gang D.R."/>
            <person name="Wen J."/>
            <person name="Li J."/>
        </authorList>
    </citation>
    <scope>NUCLEOTIDE SEQUENCE</scope>
    <source>
        <strain evidence="4">Dzin_1.0</strain>
    </source>
</reference>
<evidence type="ECO:0000259" key="3">
    <source>
        <dbReference type="PROSITE" id="PS50158"/>
    </source>
</evidence>
<protein>
    <recommendedName>
        <fullName evidence="3">CCHC-type domain-containing protein</fullName>
    </recommendedName>
</protein>
<gene>
    <name evidence="4" type="ORF">J5N97_028299</name>
</gene>
<dbReference type="Pfam" id="PF22936">
    <property type="entry name" value="Pol_BBD"/>
    <property type="match status" value="1"/>
</dbReference>
<reference evidence="4" key="1">
    <citation type="submission" date="2021-03" db="EMBL/GenBank/DDBJ databases">
        <authorList>
            <person name="Li Z."/>
            <person name="Yang C."/>
        </authorList>
    </citation>
    <scope>NUCLEOTIDE SEQUENCE</scope>
    <source>
        <strain evidence="4">Dzin_1.0</strain>
        <tissue evidence="4">Leaf</tissue>
    </source>
</reference>
<keyword evidence="1" id="KW-0862">Zinc</keyword>
<evidence type="ECO:0000313" key="5">
    <source>
        <dbReference type="Proteomes" id="UP001085076"/>
    </source>
</evidence>
<evidence type="ECO:0000256" key="2">
    <source>
        <dbReference type="SAM" id="MobiDB-lite"/>
    </source>
</evidence>
<comment type="caution">
    <text evidence="4">The sequence shown here is derived from an EMBL/GenBank/DDBJ whole genome shotgun (WGS) entry which is preliminary data.</text>
</comment>
<sequence length="313" mass="35208">MKLYGGKQEEQAIVEKILRSLTSEFDHVVVAIEEAHDLSLMSVNELYGSLQAHEQRMNEKKARKPIEQALQAQASIKDGQNDEASKRQGSSRGRGRGGRSQNYRSRGGYCNNSGSESNHTSDRERSDSNTRGRGRGRGRGKGRYDKSNVECFSCHKFGHYSSECRYKDNDQRAHCIQQDEEENHALLMVTSANETSDNHTWFLDTGCTNHMCGKKDLFADLDESFNTAVKFADDSSIPVMGKGQIFINLENGDQKYISDVFYVPGMKTNLLSVGQLVQKGYGMTLHDGKLSICDKKRYSYSYSSYDKESHVSS</sequence>
<feature type="region of interest" description="Disordered" evidence="2">
    <location>
        <begin position="73"/>
        <end position="143"/>
    </location>
</feature>
<dbReference type="PANTHER" id="PTHR47592:SF27">
    <property type="entry name" value="OS08G0421700 PROTEIN"/>
    <property type="match status" value="1"/>
</dbReference>
<dbReference type="PROSITE" id="PS50158">
    <property type="entry name" value="ZF_CCHC"/>
    <property type="match status" value="1"/>
</dbReference>
<dbReference type="Proteomes" id="UP001085076">
    <property type="component" value="Miscellaneous, Linkage group lg09"/>
</dbReference>
<dbReference type="GO" id="GO:0008270">
    <property type="term" value="F:zinc ion binding"/>
    <property type="evidence" value="ECO:0007669"/>
    <property type="project" value="UniProtKB-KW"/>
</dbReference>
<dbReference type="InterPro" id="IPR001878">
    <property type="entry name" value="Znf_CCHC"/>
</dbReference>
<dbReference type="InterPro" id="IPR054722">
    <property type="entry name" value="PolX-like_BBD"/>
</dbReference>
<dbReference type="Pfam" id="PF14223">
    <property type="entry name" value="Retrotran_gag_2"/>
    <property type="match status" value="1"/>
</dbReference>
<dbReference type="InterPro" id="IPR036875">
    <property type="entry name" value="Znf_CCHC_sf"/>
</dbReference>
<dbReference type="PANTHER" id="PTHR47592">
    <property type="entry name" value="PBF68 PROTEIN"/>
    <property type="match status" value="1"/>
</dbReference>
<dbReference type="OrthoDB" id="778489at2759"/>
<evidence type="ECO:0000313" key="4">
    <source>
        <dbReference type="EMBL" id="KAJ0963177.1"/>
    </source>
</evidence>
<organism evidence="4 5">
    <name type="scientific">Dioscorea zingiberensis</name>
    <dbReference type="NCBI Taxonomy" id="325984"/>
    <lineage>
        <taxon>Eukaryota</taxon>
        <taxon>Viridiplantae</taxon>
        <taxon>Streptophyta</taxon>
        <taxon>Embryophyta</taxon>
        <taxon>Tracheophyta</taxon>
        <taxon>Spermatophyta</taxon>
        <taxon>Magnoliopsida</taxon>
        <taxon>Liliopsida</taxon>
        <taxon>Dioscoreales</taxon>
        <taxon>Dioscoreaceae</taxon>
        <taxon>Dioscorea</taxon>
    </lineage>
</organism>
<dbReference type="AlphaFoldDB" id="A0A9D5BZ82"/>
<dbReference type="GO" id="GO:0003676">
    <property type="term" value="F:nucleic acid binding"/>
    <property type="evidence" value="ECO:0007669"/>
    <property type="project" value="InterPro"/>
</dbReference>
<evidence type="ECO:0000256" key="1">
    <source>
        <dbReference type="PROSITE-ProRule" id="PRU00047"/>
    </source>
</evidence>
<feature type="domain" description="CCHC-type" evidence="3">
    <location>
        <begin position="151"/>
        <end position="165"/>
    </location>
</feature>
<accession>A0A9D5BZ82</accession>
<dbReference type="EMBL" id="JAGGNH010000009">
    <property type="protein sequence ID" value="KAJ0963177.1"/>
    <property type="molecule type" value="Genomic_DNA"/>
</dbReference>
<feature type="compositionally biased region" description="Low complexity" evidence="2">
    <location>
        <begin position="99"/>
        <end position="109"/>
    </location>
</feature>
<name>A0A9D5BZ82_9LILI</name>
<keyword evidence="5" id="KW-1185">Reference proteome</keyword>
<proteinExistence type="predicted"/>